<accession>A0A1H6U8E5</accession>
<dbReference type="GO" id="GO:0003984">
    <property type="term" value="F:acetolactate synthase activity"/>
    <property type="evidence" value="ECO:0007669"/>
    <property type="project" value="UniProtKB-UniRule"/>
</dbReference>
<gene>
    <name evidence="10" type="ORF">SAMN05421831_1153</name>
</gene>
<dbReference type="UniPathway" id="UPA00047">
    <property type="reaction ID" value="UER00055"/>
</dbReference>
<dbReference type="STRING" id="64971.SAMN05421831_1153"/>
<dbReference type="Pfam" id="PF22629">
    <property type="entry name" value="ACT_AHAS_ss"/>
    <property type="match status" value="1"/>
</dbReference>
<dbReference type="InterPro" id="IPR002912">
    <property type="entry name" value="ACT_dom"/>
</dbReference>
<evidence type="ECO:0000256" key="2">
    <source>
        <dbReference type="ARBA" id="ARBA00005025"/>
    </source>
</evidence>
<keyword evidence="8" id="KW-0808">Transferase</keyword>
<dbReference type="SUPFAM" id="SSF55021">
    <property type="entry name" value="ACT-like"/>
    <property type="match status" value="2"/>
</dbReference>
<dbReference type="Gene3D" id="3.30.70.260">
    <property type="match status" value="1"/>
</dbReference>
<dbReference type="AlphaFoldDB" id="A0A1H6U8E5"/>
<keyword evidence="5 8" id="KW-0028">Amino-acid biosynthesis</keyword>
<evidence type="ECO:0000313" key="11">
    <source>
        <dbReference type="Proteomes" id="UP000242999"/>
    </source>
</evidence>
<dbReference type="InterPro" id="IPR027271">
    <property type="entry name" value="Acetolactate_synth/TF_NikR_C"/>
</dbReference>
<name>A0A1H6U8E5_9GAMM</name>
<dbReference type="RefSeq" id="WP_093311957.1">
    <property type="nucleotide sequence ID" value="NZ_FNYH01000015.1"/>
</dbReference>
<evidence type="ECO:0000256" key="8">
    <source>
        <dbReference type="RuleBase" id="RU368092"/>
    </source>
</evidence>
<dbReference type="EC" id="2.2.1.6" evidence="8"/>
<dbReference type="EMBL" id="FNYH01000015">
    <property type="protein sequence ID" value="SEI87786.1"/>
    <property type="molecule type" value="Genomic_DNA"/>
</dbReference>
<evidence type="ECO:0000256" key="4">
    <source>
        <dbReference type="ARBA" id="ARBA00011744"/>
    </source>
</evidence>
<dbReference type="CDD" id="cd04878">
    <property type="entry name" value="ACT_AHAS"/>
    <property type="match status" value="1"/>
</dbReference>
<feature type="domain" description="ACT" evidence="9">
    <location>
        <begin position="4"/>
        <end position="78"/>
    </location>
</feature>
<comment type="pathway">
    <text evidence="1 8">Amino-acid biosynthesis; L-isoleucine biosynthesis; L-isoleucine from 2-oxobutanoate: step 1/4.</text>
</comment>
<sequence>MRHIISILMENEPGALSRVVGLFSQRNFNIETLNVAPTEDPTLSRLTVTTIGDDRVIEQITKQLNKLIDVVKLVDLTEGQHIERELMMIKVKAVGAQRAEIKRTTDIFRGQIVDVTPSVFTVQLTGSSDKLNGFIQALGNNTILEVVRTGVSGIARGEKVLSL</sequence>
<dbReference type="InterPro" id="IPR045865">
    <property type="entry name" value="ACT-like_dom_sf"/>
</dbReference>
<evidence type="ECO:0000256" key="3">
    <source>
        <dbReference type="ARBA" id="ARBA00006341"/>
    </source>
</evidence>
<dbReference type="GO" id="GO:1990610">
    <property type="term" value="F:acetolactate synthase regulator activity"/>
    <property type="evidence" value="ECO:0007669"/>
    <property type="project" value="UniProtKB-UniRule"/>
</dbReference>
<dbReference type="Pfam" id="PF10369">
    <property type="entry name" value="ALS_ss_C"/>
    <property type="match status" value="1"/>
</dbReference>
<proteinExistence type="inferred from homology"/>
<dbReference type="Proteomes" id="UP000242999">
    <property type="component" value="Unassembled WGS sequence"/>
</dbReference>
<evidence type="ECO:0000313" key="10">
    <source>
        <dbReference type="EMBL" id="SEI87786.1"/>
    </source>
</evidence>
<dbReference type="PROSITE" id="PS51671">
    <property type="entry name" value="ACT"/>
    <property type="match status" value="1"/>
</dbReference>
<comment type="similarity">
    <text evidence="3 8">Belongs to the acetolactate synthase small subunit family.</text>
</comment>
<dbReference type="Gene3D" id="3.30.70.1150">
    <property type="entry name" value="ACT-like. Chain A, domain 2"/>
    <property type="match status" value="1"/>
</dbReference>
<evidence type="ECO:0000259" key="9">
    <source>
        <dbReference type="PROSITE" id="PS51671"/>
    </source>
</evidence>
<comment type="catalytic activity">
    <reaction evidence="7 8">
        <text>2 pyruvate + H(+) = (2S)-2-acetolactate + CO2</text>
        <dbReference type="Rhea" id="RHEA:25249"/>
        <dbReference type="ChEBI" id="CHEBI:15361"/>
        <dbReference type="ChEBI" id="CHEBI:15378"/>
        <dbReference type="ChEBI" id="CHEBI:16526"/>
        <dbReference type="ChEBI" id="CHEBI:58476"/>
        <dbReference type="EC" id="2.2.1.6"/>
    </reaction>
</comment>
<protein>
    <recommendedName>
        <fullName evidence="8">Acetolactate synthase small subunit</fullName>
        <shortName evidence="8">AHAS</shortName>
        <shortName evidence="8">ALS</shortName>
        <ecNumber evidence="8">2.2.1.6</ecNumber>
    </recommendedName>
    <alternativeName>
        <fullName evidence="8">Acetohydroxy-acid synthase small subunit</fullName>
    </alternativeName>
</protein>
<dbReference type="NCBIfam" id="NF008864">
    <property type="entry name" value="PRK11895.1"/>
    <property type="match status" value="1"/>
</dbReference>
<dbReference type="FunFam" id="3.30.70.260:FF:000001">
    <property type="entry name" value="Acetolactate synthase, small subunit"/>
    <property type="match status" value="1"/>
</dbReference>
<evidence type="ECO:0000256" key="1">
    <source>
        <dbReference type="ARBA" id="ARBA00004974"/>
    </source>
</evidence>
<keyword evidence="6 8" id="KW-0100">Branched-chain amino acid biosynthesis</keyword>
<comment type="function">
    <text evidence="8">Catalyzes the conversion of 2 pyruvate molecules into acetolactate in the first common step of the biosynthetic pathway of the branched-amino acids such as leucine, isoleucine, and valine.</text>
</comment>
<dbReference type="NCBIfam" id="TIGR00119">
    <property type="entry name" value="acolac_sm"/>
    <property type="match status" value="1"/>
</dbReference>
<evidence type="ECO:0000256" key="6">
    <source>
        <dbReference type="ARBA" id="ARBA00023304"/>
    </source>
</evidence>
<evidence type="ECO:0000256" key="7">
    <source>
        <dbReference type="ARBA" id="ARBA00048670"/>
    </source>
</evidence>
<dbReference type="InterPro" id="IPR004789">
    <property type="entry name" value="Acetalactate_synth_ssu"/>
</dbReference>
<dbReference type="InterPro" id="IPR019455">
    <property type="entry name" value="Acetolactate_synth_ssu_C"/>
</dbReference>
<dbReference type="OrthoDB" id="9787365at2"/>
<evidence type="ECO:0000256" key="5">
    <source>
        <dbReference type="ARBA" id="ARBA00022605"/>
    </source>
</evidence>
<organism evidence="10 11">
    <name type="scientific">Allopseudospirillum japonicum</name>
    <dbReference type="NCBI Taxonomy" id="64971"/>
    <lineage>
        <taxon>Bacteria</taxon>
        <taxon>Pseudomonadati</taxon>
        <taxon>Pseudomonadota</taxon>
        <taxon>Gammaproteobacteria</taxon>
        <taxon>Oceanospirillales</taxon>
        <taxon>Oceanospirillaceae</taxon>
        <taxon>Allopseudospirillum</taxon>
    </lineage>
</organism>
<dbReference type="GO" id="GO:0009097">
    <property type="term" value="P:isoleucine biosynthetic process"/>
    <property type="evidence" value="ECO:0007669"/>
    <property type="project" value="UniProtKB-UniRule"/>
</dbReference>
<comment type="subunit">
    <text evidence="4 8">Dimer of large and small chains.</text>
</comment>
<dbReference type="FunFam" id="3.30.70.1150:FF:000001">
    <property type="entry name" value="Acetolactate synthase small subunit"/>
    <property type="match status" value="1"/>
</dbReference>
<dbReference type="InterPro" id="IPR039557">
    <property type="entry name" value="AHAS_ACT"/>
</dbReference>
<dbReference type="PANTHER" id="PTHR30239:SF0">
    <property type="entry name" value="ACETOLACTATE SYNTHASE SMALL SUBUNIT 1, CHLOROPLASTIC"/>
    <property type="match status" value="1"/>
</dbReference>
<dbReference type="UniPathway" id="UPA00049">
    <property type="reaction ID" value="UER00059"/>
</dbReference>
<comment type="pathway">
    <text evidence="2 8">Amino-acid biosynthesis; L-valine biosynthesis; L-valine from pyruvate: step 1/4.</text>
</comment>
<keyword evidence="11" id="KW-1185">Reference proteome</keyword>
<reference evidence="11" key="1">
    <citation type="submission" date="2016-10" db="EMBL/GenBank/DDBJ databases">
        <authorList>
            <person name="Varghese N."/>
            <person name="Submissions S."/>
        </authorList>
    </citation>
    <scope>NUCLEOTIDE SEQUENCE [LARGE SCALE GENOMIC DNA]</scope>
    <source>
        <strain evidence="11">DSM 7165</strain>
    </source>
</reference>
<dbReference type="InterPro" id="IPR054480">
    <property type="entry name" value="AHAS_small-like_ACT"/>
</dbReference>
<dbReference type="GO" id="GO:0009099">
    <property type="term" value="P:L-valine biosynthetic process"/>
    <property type="evidence" value="ECO:0007669"/>
    <property type="project" value="UniProtKB-UniRule"/>
</dbReference>
<dbReference type="PANTHER" id="PTHR30239">
    <property type="entry name" value="ACETOLACTATE SYNTHASE SMALL SUBUNIT"/>
    <property type="match status" value="1"/>
</dbReference>
<dbReference type="GO" id="GO:0005829">
    <property type="term" value="C:cytosol"/>
    <property type="evidence" value="ECO:0007669"/>
    <property type="project" value="TreeGrafter"/>
</dbReference>